<comment type="caution">
    <text evidence="1">The sequence shown here is derived from an EMBL/GenBank/DDBJ whole genome shotgun (WGS) entry which is preliminary data.</text>
</comment>
<organism evidence="1 2">
    <name type="scientific">Bacillus mesophilus</name>
    <dbReference type="NCBI Taxonomy" id="1808955"/>
    <lineage>
        <taxon>Bacteria</taxon>
        <taxon>Bacillati</taxon>
        <taxon>Bacillota</taxon>
        <taxon>Bacilli</taxon>
        <taxon>Bacillales</taxon>
        <taxon>Bacillaceae</taxon>
        <taxon>Bacillus</taxon>
    </lineage>
</organism>
<dbReference type="AlphaFoldDB" id="A0A6M0QDN4"/>
<reference evidence="1 2" key="1">
    <citation type="submission" date="2020-02" db="EMBL/GenBank/DDBJ databases">
        <title>Bacillus aquiflavi sp. nov., isolated from yellow water of strong flavor Chinese baijiu in Yibin region of China.</title>
        <authorList>
            <person name="Xie J."/>
        </authorList>
    </citation>
    <scope>NUCLEOTIDE SEQUENCE [LARGE SCALE GENOMIC DNA]</scope>
    <source>
        <strain evidence="1 2">SA4</strain>
    </source>
</reference>
<dbReference type="RefSeq" id="WP_163181786.1">
    <property type="nucleotide sequence ID" value="NZ_JAAIWM010000011.1"/>
</dbReference>
<accession>A0A6M0QDN4</accession>
<gene>
    <name evidence="1" type="ORF">G4D63_19655</name>
</gene>
<sequence>MFDPTIFDNLKVVIEGAIYDRDLEGELEVINRKDVVDLARMSRHYQVTFKLLNHTGTYCSWELSSSVSQLSNELLATPNISKRGCTTDITFFLDLQEVDLKLKDLQVLVSNVWGDREIKIRVISEFPKTTTNQVEMKLLFNRTIHEDDIDDLIHMFHHMEKTLHLLQANGY</sequence>
<evidence type="ECO:0000313" key="2">
    <source>
        <dbReference type="Proteomes" id="UP000481043"/>
    </source>
</evidence>
<protein>
    <submittedName>
        <fullName evidence="1">Uncharacterized protein</fullName>
    </submittedName>
</protein>
<proteinExistence type="predicted"/>
<name>A0A6M0QDN4_9BACI</name>
<keyword evidence="2" id="KW-1185">Reference proteome</keyword>
<dbReference type="EMBL" id="JAAIWM010000011">
    <property type="protein sequence ID" value="NEY73919.1"/>
    <property type="molecule type" value="Genomic_DNA"/>
</dbReference>
<evidence type="ECO:0000313" key="1">
    <source>
        <dbReference type="EMBL" id="NEY73919.1"/>
    </source>
</evidence>
<dbReference type="Proteomes" id="UP000481043">
    <property type="component" value="Unassembled WGS sequence"/>
</dbReference>